<keyword evidence="1" id="KW-0175">Coiled coil</keyword>
<proteinExistence type="predicted"/>
<evidence type="ECO:0000313" key="3">
    <source>
        <dbReference type="Proteomes" id="UP000789396"/>
    </source>
</evidence>
<dbReference type="PANTHER" id="PTHR34714">
    <property type="entry name" value="EGF-LIKE DOMAIN-CONTAINING PROTEIN"/>
    <property type="match status" value="1"/>
</dbReference>
<dbReference type="AlphaFoldDB" id="A0A9N9A9J8"/>
<comment type="caution">
    <text evidence="2">The sequence shown here is derived from an EMBL/GenBank/DDBJ whole genome shotgun (WGS) entry which is preliminary data.</text>
</comment>
<dbReference type="PANTHER" id="PTHR34714:SF2">
    <property type="entry name" value="EGF-LIKE DOMAIN-CONTAINING PROTEIN"/>
    <property type="match status" value="1"/>
</dbReference>
<evidence type="ECO:0000313" key="2">
    <source>
        <dbReference type="EMBL" id="CAG8522352.1"/>
    </source>
</evidence>
<gene>
    <name evidence="2" type="ORF">RFULGI_LOCUS3411</name>
</gene>
<dbReference type="OrthoDB" id="2380929at2759"/>
<organism evidence="2 3">
    <name type="scientific">Racocetra fulgida</name>
    <dbReference type="NCBI Taxonomy" id="60492"/>
    <lineage>
        <taxon>Eukaryota</taxon>
        <taxon>Fungi</taxon>
        <taxon>Fungi incertae sedis</taxon>
        <taxon>Mucoromycota</taxon>
        <taxon>Glomeromycotina</taxon>
        <taxon>Glomeromycetes</taxon>
        <taxon>Diversisporales</taxon>
        <taxon>Gigasporaceae</taxon>
        <taxon>Racocetra</taxon>
    </lineage>
</organism>
<sequence>MSQSNNWKEIYNSVLSVFNAPELKTELRLTDIKDIEISGCNLFFDLYEHFSNLNITPKTRILRIYADVVQLANTLEITSLNGGGAILIVARRIEIVPKCQLIINYNKSFRIIIYAQEMTSELEIVAKNQLNNNVNTFKFDIDDSKDNKIVGKSLNIFSDKSPEYKDLYIFDIVILKNYLFLKLLRYSLLIANILFYDEPTITRSILSWIYKITELQSGISEEESYQTISELYHKALSMLVQLDTYEERRKNKFSFIPLLDKQFYKTGVDEFMKYVKFYENKYMQVLKKKDEIDEKRTESELLLENSNDKTALYEHLEKIEYQRHVSASNLLEKMENELTYFKVGIEQWKLQKIHDAQIEMLKAVINLAVRVVNIIEAIEKTSISVQDALNAADKVKEFVNDNKDISEKIEEIKQIDENLQTNYNIAEGLNNNVTTEQEKISSLNITEKIHLINFDKFDSLKEEDRKGIKMKPTEEGIEGAADYKDSLTNLFNYINAYIKANNEKEKSFKEYSRIKLQVKMFKRKEERLNKRIEDYKLKKDQCDEYAFSLLECFINIKCWMLTYLENYRCAYKYWSLSESEVMLSAKKTTAKHIKDNIKIRQELESKYHEFGGPPQNSEHTFRLPKNYTKKFKRDKFITYEIPLDYLEFRRFERVRLVNFGVFLNGVGSRDDEISLYISNTNMFSDRYKGKHYHFRLESVKGQGFRYRVSDKKILQNVSFESDIYIIPTPFSQWTIKLDECKIDESMSLCIYGFVFLCNIILLKKLK</sequence>
<accession>A0A9N9A9J8</accession>
<feature type="coiled-coil region" evidence="1">
    <location>
        <begin position="395"/>
        <end position="422"/>
    </location>
</feature>
<keyword evidence="3" id="KW-1185">Reference proteome</keyword>
<dbReference type="Proteomes" id="UP000789396">
    <property type="component" value="Unassembled WGS sequence"/>
</dbReference>
<evidence type="ECO:0000256" key="1">
    <source>
        <dbReference type="SAM" id="Coils"/>
    </source>
</evidence>
<name>A0A9N9A9J8_9GLOM</name>
<protein>
    <submittedName>
        <fullName evidence="2">1316_t:CDS:1</fullName>
    </submittedName>
</protein>
<dbReference type="EMBL" id="CAJVPZ010002975">
    <property type="protein sequence ID" value="CAG8522352.1"/>
    <property type="molecule type" value="Genomic_DNA"/>
</dbReference>
<reference evidence="2" key="1">
    <citation type="submission" date="2021-06" db="EMBL/GenBank/DDBJ databases">
        <authorList>
            <person name="Kallberg Y."/>
            <person name="Tangrot J."/>
            <person name="Rosling A."/>
        </authorList>
    </citation>
    <scope>NUCLEOTIDE SEQUENCE</scope>
    <source>
        <strain evidence="2">IN212</strain>
    </source>
</reference>